<organism evidence="4 5">
    <name type="scientific">Paenibacillus darwinianus</name>
    <dbReference type="NCBI Taxonomy" id="1380763"/>
    <lineage>
        <taxon>Bacteria</taxon>
        <taxon>Bacillati</taxon>
        <taxon>Bacillota</taxon>
        <taxon>Bacilli</taxon>
        <taxon>Bacillales</taxon>
        <taxon>Paenibacillaceae</taxon>
        <taxon>Paenibacillus</taxon>
    </lineage>
</organism>
<reference evidence="4 5" key="1">
    <citation type="submission" date="2014-02" db="EMBL/GenBank/DDBJ databases">
        <title>Genome sequence of Paenibacillus darwinianus reveals adaptive mechanisms for survival in Antarctic soils.</title>
        <authorList>
            <person name="Dsouza M."/>
            <person name="Taylor M.W."/>
            <person name="Turner S.J."/>
            <person name="Aislabie J."/>
        </authorList>
    </citation>
    <scope>NUCLEOTIDE SEQUENCE [LARGE SCALE GENOMIC DNA]</scope>
    <source>
        <strain evidence="4 5">CE1</strain>
    </source>
</reference>
<dbReference type="SUPFAM" id="SSF141868">
    <property type="entry name" value="EAL domain-like"/>
    <property type="match status" value="1"/>
</dbReference>
<evidence type="ECO:0000256" key="1">
    <source>
        <dbReference type="SAM" id="Phobius"/>
    </source>
</evidence>
<evidence type="ECO:0000313" key="5">
    <source>
        <dbReference type="Proteomes" id="UP000053750"/>
    </source>
</evidence>
<dbReference type="Pfam" id="PF00990">
    <property type="entry name" value="GGDEF"/>
    <property type="match status" value="1"/>
</dbReference>
<dbReference type="Gene3D" id="3.30.70.270">
    <property type="match status" value="1"/>
</dbReference>
<comment type="caution">
    <text evidence="4">The sequence shown here is derived from an EMBL/GenBank/DDBJ whole genome shotgun (WGS) entry which is preliminary data.</text>
</comment>
<evidence type="ECO:0000259" key="3">
    <source>
        <dbReference type="PROSITE" id="PS50887"/>
    </source>
</evidence>
<dbReference type="PROSITE" id="PS50883">
    <property type="entry name" value="EAL"/>
    <property type="match status" value="1"/>
</dbReference>
<gene>
    <name evidence="4" type="ORF">BG53_04465</name>
</gene>
<dbReference type="SMART" id="SM00052">
    <property type="entry name" value="EAL"/>
    <property type="match status" value="1"/>
</dbReference>
<dbReference type="EMBL" id="JFHU01000161">
    <property type="protein sequence ID" value="EXX87272.1"/>
    <property type="molecule type" value="Genomic_DNA"/>
</dbReference>
<dbReference type="PROSITE" id="PS50887">
    <property type="entry name" value="GGDEF"/>
    <property type="match status" value="1"/>
</dbReference>
<dbReference type="RefSeq" id="WP_051587754.1">
    <property type="nucleotide sequence ID" value="NZ_KK082263.1"/>
</dbReference>
<dbReference type="InterPro" id="IPR035919">
    <property type="entry name" value="EAL_sf"/>
</dbReference>
<dbReference type="InterPro" id="IPR029787">
    <property type="entry name" value="Nucleotide_cyclase"/>
</dbReference>
<feature type="domain" description="GGDEF" evidence="3">
    <location>
        <begin position="63"/>
        <end position="195"/>
    </location>
</feature>
<dbReference type="CDD" id="cd01948">
    <property type="entry name" value="EAL"/>
    <property type="match status" value="1"/>
</dbReference>
<feature type="domain" description="EAL" evidence="2">
    <location>
        <begin position="204"/>
        <end position="458"/>
    </location>
</feature>
<dbReference type="SUPFAM" id="SSF55073">
    <property type="entry name" value="Nucleotide cyclase"/>
    <property type="match status" value="1"/>
</dbReference>
<dbReference type="SMART" id="SM00267">
    <property type="entry name" value="GGDEF"/>
    <property type="match status" value="1"/>
</dbReference>
<dbReference type="Pfam" id="PF00563">
    <property type="entry name" value="EAL"/>
    <property type="match status" value="1"/>
</dbReference>
<sequence length="460" mass="51441">MRLFSKRRYITGLMAGFLAFMDMVIYMFRGQRKSEVDELSGLSNRKRFERELNAIVQAAPAGKTASVLFTDLDRFKIVNNSLGHAMGDELIREAADRVRQIVGPVHTAARFGGDEFAIILEDASPAEAKKVAERIREAFNRPFNLGLHEVHSTISIGIASFPAHGSDTAQLMKHADAAMYQAKDAGGNRTEMVDDALEMQLNNKMAMEQALWRAVDKGAFELHFQPQVDPRSRQIVGAEALVRWRQKNGSLVSPAQFIPLAEESGMIVRLGEWVLREACRQAVERENAGYAPMKISVNVSPKQLQHELFEHTVRDVLKETGFNPARLVLEITESAALKNVDETGAKLQALKRLGIGLSMDDFGTGYASIGYLKAFGVDSLKIAQSFVREMEKNNPHGEVVEAMLAVAAIMRLEVVIEGVETDKQFLYFSDRSNCLIQGYYFYRPMPLVDFPESEIRKHVV</sequence>
<dbReference type="PANTHER" id="PTHR44757:SF2">
    <property type="entry name" value="BIOFILM ARCHITECTURE MAINTENANCE PROTEIN MBAA"/>
    <property type="match status" value="1"/>
</dbReference>
<dbReference type="AlphaFoldDB" id="A0A9W5W706"/>
<keyword evidence="1" id="KW-0812">Transmembrane</keyword>
<dbReference type="InterPro" id="IPR052155">
    <property type="entry name" value="Biofilm_reg_signaling"/>
</dbReference>
<accession>A0A9W5W706</accession>
<protein>
    <submittedName>
        <fullName evidence="4">Diguanylate cyclase</fullName>
    </submittedName>
</protein>
<keyword evidence="5" id="KW-1185">Reference proteome</keyword>
<dbReference type="OrthoDB" id="9759607at2"/>
<dbReference type="FunFam" id="3.30.70.270:FF:000001">
    <property type="entry name" value="Diguanylate cyclase domain protein"/>
    <property type="match status" value="1"/>
</dbReference>
<evidence type="ECO:0000313" key="4">
    <source>
        <dbReference type="EMBL" id="EXX87272.1"/>
    </source>
</evidence>
<dbReference type="InterPro" id="IPR043128">
    <property type="entry name" value="Rev_trsase/Diguanyl_cyclase"/>
</dbReference>
<dbReference type="Proteomes" id="UP000053750">
    <property type="component" value="Unassembled WGS sequence"/>
</dbReference>
<dbReference type="InterPro" id="IPR000160">
    <property type="entry name" value="GGDEF_dom"/>
</dbReference>
<dbReference type="Gene3D" id="3.20.20.450">
    <property type="entry name" value="EAL domain"/>
    <property type="match status" value="1"/>
</dbReference>
<keyword evidence="1" id="KW-1133">Transmembrane helix</keyword>
<proteinExistence type="predicted"/>
<dbReference type="NCBIfam" id="TIGR00254">
    <property type="entry name" value="GGDEF"/>
    <property type="match status" value="1"/>
</dbReference>
<keyword evidence="1" id="KW-0472">Membrane</keyword>
<dbReference type="InterPro" id="IPR001633">
    <property type="entry name" value="EAL_dom"/>
</dbReference>
<name>A0A9W5W706_9BACL</name>
<feature type="transmembrane region" description="Helical" evidence="1">
    <location>
        <begin position="9"/>
        <end position="28"/>
    </location>
</feature>
<evidence type="ECO:0000259" key="2">
    <source>
        <dbReference type="PROSITE" id="PS50883"/>
    </source>
</evidence>
<dbReference type="PANTHER" id="PTHR44757">
    <property type="entry name" value="DIGUANYLATE CYCLASE DGCP"/>
    <property type="match status" value="1"/>
</dbReference>
<dbReference type="CDD" id="cd01949">
    <property type="entry name" value="GGDEF"/>
    <property type="match status" value="1"/>
</dbReference>